<evidence type="ECO:0000256" key="2">
    <source>
        <dbReference type="ARBA" id="ARBA00023157"/>
    </source>
</evidence>
<dbReference type="SMART" id="SM00560">
    <property type="entry name" value="LamGL"/>
    <property type="match status" value="1"/>
</dbReference>
<evidence type="ECO:0000313" key="7">
    <source>
        <dbReference type="Proteomes" id="UP001183585"/>
    </source>
</evidence>
<dbReference type="Proteomes" id="UP001183585">
    <property type="component" value="Unassembled WGS sequence"/>
</dbReference>
<dbReference type="InterPro" id="IPR001791">
    <property type="entry name" value="Laminin_G"/>
</dbReference>
<dbReference type="PANTHER" id="PTHR36842">
    <property type="entry name" value="PROTEIN TOLB HOMOLOG"/>
    <property type="match status" value="1"/>
</dbReference>
<dbReference type="Gene3D" id="2.130.10.10">
    <property type="entry name" value="YVTN repeat-like/Quinoprotein amine dehydrogenase"/>
    <property type="match status" value="1"/>
</dbReference>
<dbReference type="InterPro" id="IPR013320">
    <property type="entry name" value="ConA-like_dom_sf"/>
</dbReference>
<dbReference type="InterPro" id="IPR015943">
    <property type="entry name" value="WD40/YVTN_repeat-like_dom_sf"/>
</dbReference>
<dbReference type="SMART" id="SM00089">
    <property type="entry name" value="PKD"/>
    <property type="match status" value="2"/>
</dbReference>
<protein>
    <submittedName>
        <fullName evidence="6">PKD repeat protein</fullName>
    </submittedName>
</protein>
<accession>A0ABU2CMA3</accession>
<gene>
    <name evidence="6" type="ORF">J2S48_001966</name>
</gene>
<dbReference type="SUPFAM" id="SSF50998">
    <property type="entry name" value="Quinoprotein alcohol dehydrogenase-like"/>
    <property type="match status" value="1"/>
</dbReference>
<dbReference type="InterPro" id="IPR035986">
    <property type="entry name" value="PKD_dom_sf"/>
</dbReference>
<proteinExistence type="predicted"/>
<evidence type="ECO:0000256" key="4">
    <source>
        <dbReference type="SAM" id="SignalP"/>
    </source>
</evidence>
<organism evidence="6 7">
    <name type="scientific">Promicromonospora iranensis</name>
    <dbReference type="NCBI Taxonomy" id="1105144"/>
    <lineage>
        <taxon>Bacteria</taxon>
        <taxon>Bacillati</taxon>
        <taxon>Actinomycetota</taxon>
        <taxon>Actinomycetes</taxon>
        <taxon>Micrococcales</taxon>
        <taxon>Promicromonosporaceae</taxon>
        <taxon>Promicromonospora</taxon>
    </lineage>
</organism>
<dbReference type="CDD" id="cd00110">
    <property type="entry name" value="LamG"/>
    <property type="match status" value="1"/>
</dbReference>
<dbReference type="SUPFAM" id="SSF49299">
    <property type="entry name" value="PKD domain"/>
    <property type="match status" value="2"/>
</dbReference>
<dbReference type="InterPro" id="IPR011047">
    <property type="entry name" value="Quinoprotein_ADH-like_sf"/>
</dbReference>
<dbReference type="Pfam" id="PF18911">
    <property type="entry name" value="PKD_4"/>
    <property type="match status" value="2"/>
</dbReference>
<comment type="caution">
    <text evidence="6">The sequence shown here is derived from an EMBL/GenBank/DDBJ whole genome shotgun (WGS) entry which is preliminary data.</text>
</comment>
<evidence type="ECO:0000313" key="6">
    <source>
        <dbReference type="EMBL" id="MDR7382451.1"/>
    </source>
</evidence>
<dbReference type="SUPFAM" id="SSF49899">
    <property type="entry name" value="Concanavalin A-like lectins/glucanases"/>
    <property type="match status" value="1"/>
</dbReference>
<feature type="domain" description="PKD" evidence="5">
    <location>
        <begin position="801"/>
        <end position="878"/>
    </location>
</feature>
<keyword evidence="1 4" id="KW-0732">Signal</keyword>
<keyword evidence="7" id="KW-1185">Reference proteome</keyword>
<dbReference type="Pfam" id="PF13385">
    <property type="entry name" value="Laminin_G_3"/>
    <property type="match status" value="1"/>
</dbReference>
<dbReference type="InterPro" id="IPR006558">
    <property type="entry name" value="LamG-like"/>
</dbReference>
<dbReference type="CDD" id="cd00146">
    <property type="entry name" value="PKD"/>
    <property type="match status" value="2"/>
</dbReference>
<dbReference type="EMBL" id="JAVDYE010000001">
    <property type="protein sequence ID" value="MDR7382451.1"/>
    <property type="molecule type" value="Genomic_DNA"/>
</dbReference>
<dbReference type="InterPro" id="IPR000601">
    <property type="entry name" value="PKD_dom"/>
</dbReference>
<dbReference type="InterPro" id="IPR013783">
    <property type="entry name" value="Ig-like_fold"/>
</dbReference>
<feature type="domain" description="PKD" evidence="5">
    <location>
        <begin position="880"/>
        <end position="962"/>
    </location>
</feature>
<dbReference type="RefSeq" id="WP_274993259.1">
    <property type="nucleotide sequence ID" value="NZ_JAJQQP010000004.1"/>
</dbReference>
<dbReference type="Gene3D" id="2.60.40.10">
    <property type="entry name" value="Immunoglobulins"/>
    <property type="match status" value="2"/>
</dbReference>
<keyword evidence="2" id="KW-1015">Disulfide bond</keyword>
<dbReference type="Gene3D" id="2.60.120.200">
    <property type="match status" value="1"/>
</dbReference>
<evidence type="ECO:0000259" key="5">
    <source>
        <dbReference type="PROSITE" id="PS50093"/>
    </source>
</evidence>
<name>A0ABU2CMA3_9MICO</name>
<feature type="region of interest" description="Disordered" evidence="3">
    <location>
        <begin position="39"/>
        <end position="59"/>
    </location>
</feature>
<reference evidence="6 7" key="1">
    <citation type="submission" date="2023-07" db="EMBL/GenBank/DDBJ databases">
        <title>Sequencing the genomes of 1000 actinobacteria strains.</title>
        <authorList>
            <person name="Klenk H.-P."/>
        </authorList>
    </citation>
    <scope>NUCLEOTIDE SEQUENCE [LARGE SCALE GENOMIC DNA]</scope>
    <source>
        <strain evidence="6 7">DSM 45554</strain>
    </source>
</reference>
<dbReference type="InterPro" id="IPR022409">
    <property type="entry name" value="PKD/Chitinase_dom"/>
</dbReference>
<sequence length="1175" mass="120578">MSSSALLPMPRSAVAALLVVALAVVAQATAPPARALPPAHTTVQLADTTTSTDGTERPTVTADALPTVQIDGVAWDQEIVGNTVYVGGSFTEARQPGAAVGSGVARHNLLAYDIRTGQLVTSFAPVLDGQVLSLALSPDGSRLYAGGDFQKVDGQWRVRIAAWDTGTGALVSSFRPTLSSRVAAVAVTDTTVYAGGNFLQAAGVTGGALTPRSYVAAFAASDGALKPFVTDADAPATALTVDPAAQKLVVGGRFTHLNGADAYGLGWSDLTTGEVTPMPANRELRNAGTKSALTSLMTASDGIYGTGYHFGSGGNVEGSFRIALGTGELVWVADCHGDSYAAFPHGDAVYVASHSHYCGNLGGFPETSPRTHHHATAFTREPAGISKPDPYGYPDQDGEPAPAQLTWFPKLAWGSYTEQGQAAWTITGNADYVAFGGEFPAVNETLQQGLVRFARPPAAPAKRGPSATGLALSATSPASGVVRVGYTTTSDQDDLALTYTVHRGTADSEPVHESTHATPYWLPKNDGFVETSLEPGTTQRYRLTVTDPDGNVARTPWVEVQVSDTGVLGAYGRAVYESAPAAYWRLDETQGTLARDWAGTTDLTLRAGATPGAPSALPTGSSADFNGTTSGYASASEAAAVAAPQVFSAEAWFRSTSRRGGKILGFGSGRTGTSGSYDRHLYLDDGGRLRFGVHSGAARVVQSGTGLNDGAWHHVVGTLGAAGMALYVDGALVASDPTTTSAQDYSGFWRVGGDNLNGWTGSTPSDYLDGQIDEVAVYQRALAADEVARHHAVGTGANVPPTARFGASATKSTASFDATASSDDDGSVAGWAWDFGDGTTGSGVEATHTYAEPGTYDVTLTVTDDSGATGSVTRSVVVPGNAAPEAAFATTLSGLTAAFDGTASTDPDDDGLTYAWDFGDGSTGTGAQASHTYTEPGTYQVTLTVTDSDGASGSIGDDVTVTTVLVHDDFDRTATGGWGTAPSGGSWVLAGAPSKFSVADGSGRITFTVGGDGPRARLDGEHGDVDLTTGMSFSALPNTGGVYGYLLARTSGSTRDYRTKVRVLANGGMRLEIGRFVGGADTSLGSVVTLPGTYAPGTELRVRMQATGSGTTALRAKVWPAGTSEPAAWQIERTDTTAELQEPGGVGLGGYLGAAVTNVPLTLSYPAISVEAVVP</sequence>
<dbReference type="PANTHER" id="PTHR36842:SF1">
    <property type="entry name" value="PROTEIN TOLB"/>
    <property type="match status" value="1"/>
</dbReference>
<feature type="chain" id="PRO_5047022255" evidence="4">
    <location>
        <begin position="36"/>
        <end position="1175"/>
    </location>
</feature>
<feature type="compositionally biased region" description="Polar residues" evidence="3">
    <location>
        <begin position="41"/>
        <end position="53"/>
    </location>
</feature>
<evidence type="ECO:0000256" key="3">
    <source>
        <dbReference type="SAM" id="MobiDB-lite"/>
    </source>
</evidence>
<feature type="signal peptide" evidence="4">
    <location>
        <begin position="1"/>
        <end position="35"/>
    </location>
</feature>
<evidence type="ECO:0000256" key="1">
    <source>
        <dbReference type="ARBA" id="ARBA00022729"/>
    </source>
</evidence>
<dbReference type="PROSITE" id="PS50093">
    <property type="entry name" value="PKD"/>
    <property type="match status" value="2"/>
</dbReference>